<protein>
    <recommendedName>
        <fullName evidence="9">ABC transporter substrate-binding protein</fullName>
    </recommendedName>
</protein>
<evidence type="ECO:0008006" key="9">
    <source>
        <dbReference type="Google" id="ProtNLM"/>
    </source>
</evidence>
<reference evidence="8" key="1">
    <citation type="submission" date="2016-02" db="EMBL/GenBank/DDBJ databases">
        <authorList>
            <person name="Dunlap C."/>
        </authorList>
    </citation>
    <scope>NUCLEOTIDE SEQUENCE [LARGE SCALE GENOMIC DNA]</scope>
    <source>
        <strain evidence="8">NRRL B-41092</strain>
    </source>
</reference>
<sequence length="146" mass="16494">MKRLLVLFLSFTCMILPGCSAEQSTAGHKQKTLTIYSTISSDSERNTFRKLAASFEKEHPDIQVKVHFPGNDYENMMRVRMAAEDMPDLFDTHGWAKIRYGEYTADLSGMAWTKQLDPNLNSMLKDAGGKAKPIKTGSQLINKQFL</sequence>
<feature type="chain" id="PRO_5039079994" description="ABC transporter substrate-binding protein" evidence="6">
    <location>
        <begin position="22"/>
        <end position="146"/>
    </location>
</feature>
<dbReference type="PANTHER" id="PTHR43649">
    <property type="entry name" value="ARABINOSE-BINDING PROTEIN-RELATED"/>
    <property type="match status" value="1"/>
</dbReference>
<feature type="signal peptide" evidence="6">
    <location>
        <begin position="1"/>
        <end position="21"/>
    </location>
</feature>
<evidence type="ECO:0000313" key="8">
    <source>
        <dbReference type="Proteomes" id="UP000075430"/>
    </source>
</evidence>
<keyword evidence="3" id="KW-0472">Membrane</keyword>
<accession>A0A150FBZ6</accession>
<dbReference type="PANTHER" id="PTHR43649:SF33">
    <property type="entry name" value="POLYGALACTURONAN_RHAMNOGALACTURONAN-BINDING PROTEIN YTCQ"/>
    <property type="match status" value="1"/>
</dbReference>
<name>A0A150FBZ6_9BACI</name>
<dbReference type="InterPro" id="IPR050490">
    <property type="entry name" value="Bact_solute-bd_prot1"/>
</dbReference>
<proteinExistence type="predicted"/>
<dbReference type="STRING" id="1793963.AXI58_06865"/>
<dbReference type="Gene3D" id="3.40.190.10">
    <property type="entry name" value="Periplasmic binding protein-like II"/>
    <property type="match status" value="1"/>
</dbReference>
<dbReference type="EMBL" id="LSBA01000002">
    <property type="protein sequence ID" value="KXZ23229.1"/>
    <property type="molecule type" value="Genomic_DNA"/>
</dbReference>
<keyword evidence="2 6" id="KW-0732">Signal</keyword>
<evidence type="ECO:0000256" key="4">
    <source>
        <dbReference type="ARBA" id="ARBA00023139"/>
    </source>
</evidence>
<keyword evidence="8" id="KW-1185">Reference proteome</keyword>
<evidence type="ECO:0000256" key="5">
    <source>
        <dbReference type="ARBA" id="ARBA00023288"/>
    </source>
</evidence>
<dbReference type="AlphaFoldDB" id="A0A150FBZ6"/>
<evidence type="ECO:0000256" key="3">
    <source>
        <dbReference type="ARBA" id="ARBA00023136"/>
    </source>
</evidence>
<evidence type="ECO:0000256" key="6">
    <source>
        <dbReference type="SAM" id="SignalP"/>
    </source>
</evidence>
<keyword evidence="5" id="KW-0449">Lipoprotein</keyword>
<evidence type="ECO:0000256" key="2">
    <source>
        <dbReference type="ARBA" id="ARBA00022729"/>
    </source>
</evidence>
<keyword evidence="1" id="KW-1003">Cell membrane</keyword>
<dbReference type="Proteomes" id="UP000075430">
    <property type="component" value="Unassembled WGS sequence"/>
</dbReference>
<keyword evidence="4" id="KW-0564">Palmitate</keyword>
<comment type="caution">
    <text evidence="7">The sequence shown here is derived from an EMBL/GenBank/DDBJ whole genome shotgun (WGS) entry which is preliminary data.</text>
</comment>
<dbReference type="InterPro" id="IPR006059">
    <property type="entry name" value="SBP"/>
</dbReference>
<organism evidence="7 8">
    <name type="scientific">Bacillus nakamurai</name>
    <dbReference type="NCBI Taxonomy" id="1793963"/>
    <lineage>
        <taxon>Bacteria</taxon>
        <taxon>Bacillati</taxon>
        <taxon>Bacillota</taxon>
        <taxon>Bacilli</taxon>
        <taxon>Bacillales</taxon>
        <taxon>Bacillaceae</taxon>
        <taxon>Bacillus</taxon>
    </lineage>
</organism>
<evidence type="ECO:0000313" key="7">
    <source>
        <dbReference type="EMBL" id="KXZ23229.1"/>
    </source>
</evidence>
<evidence type="ECO:0000256" key="1">
    <source>
        <dbReference type="ARBA" id="ARBA00022475"/>
    </source>
</evidence>
<dbReference type="SUPFAM" id="SSF53850">
    <property type="entry name" value="Periplasmic binding protein-like II"/>
    <property type="match status" value="1"/>
</dbReference>
<dbReference type="Pfam" id="PF01547">
    <property type="entry name" value="SBP_bac_1"/>
    <property type="match status" value="1"/>
</dbReference>
<gene>
    <name evidence="7" type="ORF">AXI58_06865</name>
</gene>